<dbReference type="RefSeq" id="WP_011211504.1">
    <property type="nucleotide sequence ID" value="NC_006361.1"/>
</dbReference>
<name>Q5YPS0_NOCFA</name>
<gene>
    <name evidence="4" type="ordered locus">NFA_49690</name>
</gene>
<evidence type="ECO:0000259" key="3">
    <source>
        <dbReference type="PROSITE" id="PS50924"/>
    </source>
</evidence>
<keyword evidence="1" id="KW-1133">Transmembrane helix</keyword>
<dbReference type="PROSITE" id="PS50924">
    <property type="entry name" value="MHYT"/>
    <property type="match status" value="1"/>
</dbReference>
<dbReference type="STRING" id="247156.NFA_49690"/>
<dbReference type="EMBL" id="AP006618">
    <property type="protein sequence ID" value="BAD59821.1"/>
    <property type="molecule type" value="Genomic_DNA"/>
</dbReference>
<proteinExistence type="predicted"/>
<keyword evidence="1" id="KW-0472">Membrane</keyword>
<sequence length="287" mass="29331">MSYFSMGYWVLGLAAVVSMVGALVGLVCVRQSTESVTAKFRLVWLAAAAVSIGGIGTWLAIFVSMLGVAPGDGGQIRYEVARLVVAGVIAVSSTLAALLVLGGSPLVPRLAGAGLIMGVGLSAMLFVAMAGIHVQGVVRTAWWSITVAAVLAIGTATATLWFLLQRRPVSVLVAAAVLYAVGMLGMHYVRLAGVSVELEPGSVPPPGEDLFAFLVPMFVLGMLSLAVPITAVLVTPDRRAQPAAAPATRAVPAGASVPSGHGMPSGPDARDRAFDAGETMVIGAPRF</sequence>
<dbReference type="KEGG" id="nfa:NFA_49690"/>
<dbReference type="Pfam" id="PF03707">
    <property type="entry name" value="MHYT"/>
    <property type="match status" value="1"/>
</dbReference>
<dbReference type="InterPro" id="IPR005330">
    <property type="entry name" value="MHYT_dom"/>
</dbReference>
<dbReference type="GO" id="GO:0016020">
    <property type="term" value="C:membrane"/>
    <property type="evidence" value="ECO:0007669"/>
    <property type="project" value="UniProtKB-UniRule"/>
</dbReference>
<accession>Q5YPS0</accession>
<keyword evidence="5" id="KW-1185">Reference proteome</keyword>
<evidence type="ECO:0000256" key="2">
    <source>
        <dbReference type="SAM" id="MobiDB-lite"/>
    </source>
</evidence>
<feature type="transmembrane region" description="Helical" evidence="1">
    <location>
        <begin position="171"/>
        <end position="190"/>
    </location>
</feature>
<dbReference type="Proteomes" id="UP000006820">
    <property type="component" value="Chromosome"/>
</dbReference>
<feature type="transmembrane region" description="Helical" evidence="1">
    <location>
        <begin position="80"/>
        <end position="101"/>
    </location>
</feature>
<dbReference type="PANTHER" id="PTHR35152">
    <property type="entry name" value="DOMAIN SIGNALLING PROTEIN, PUTATIVE (AFU_ORTHOLOGUE AFUA_5G11310)-RELATED"/>
    <property type="match status" value="1"/>
</dbReference>
<dbReference type="OrthoDB" id="3763366at2"/>
<evidence type="ECO:0000313" key="4">
    <source>
        <dbReference type="EMBL" id="BAD59821.1"/>
    </source>
</evidence>
<organism evidence="4 5">
    <name type="scientific">Nocardia farcinica (strain IFM 10152)</name>
    <dbReference type="NCBI Taxonomy" id="247156"/>
    <lineage>
        <taxon>Bacteria</taxon>
        <taxon>Bacillati</taxon>
        <taxon>Actinomycetota</taxon>
        <taxon>Actinomycetes</taxon>
        <taxon>Mycobacteriales</taxon>
        <taxon>Nocardiaceae</taxon>
        <taxon>Nocardia</taxon>
    </lineage>
</organism>
<feature type="transmembrane region" description="Helical" evidence="1">
    <location>
        <begin position="6"/>
        <end position="30"/>
    </location>
</feature>
<keyword evidence="1" id="KW-0812">Transmembrane</keyword>
<feature type="compositionally biased region" description="Low complexity" evidence="2">
    <location>
        <begin position="244"/>
        <end position="255"/>
    </location>
</feature>
<reference evidence="4 5" key="1">
    <citation type="journal article" date="2004" name="Proc. Natl. Acad. Sci. U.S.A.">
        <title>The complete genomic sequence of Nocardia farcinica IFM 10152.</title>
        <authorList>
            <person name="Ishikawa J."/>
            <person name="Yamashita A."/>
            <person name="Mikami Y."/>
            <person name="Hoshino Y."/>
            <person name="Kurita H."/>
            <person name="Hotta K."/>
            <person name="Shiba T."/>
            <person name="Hattori M."/>
        </authorList>
    </citation>
    <scope>NUCLEOTIDE SEQUENCE [LARGE SCALE GENOMIC DNA]</scope>
    <source>
        <strain evidence="4 5">IFM 10152</strain>
    </source>
</reference>
<evidence type="ECO:0000256" key="1">
    <source>
        <dbReference type="PROSITE-ProRule" id="PRU00244"/>
    </source>
</evidence>
<dbReference type="PANTHER" id="PTHR35152:SF1">
    <property type="entry name" value="DOMAIN SIGNALLING PROTEIN, PUTATIVE (AFU_ORTHOLOGUE AFUA_5G11310)-RELATED"/>
    <property type="match status" value="1"/>
</dbReference>
<feature type="domain" description="MHYT" evidence="3">
    <location>
        <begin position="6"/>
        <end position="197"/>
    </location>
</feature>
<evidence type="ECO:0000313" key="5">
    <source>
        <dbReference type="Proteomes" id="UP000006820"/>
    </source>
</evidence>
<dbReference type="AlphaFoldDB" id="Q5YPS0"/>
<dbReference type="HOGENOM" id="CLU_061170_0_0_11"/>
<feature type="transmembrane region" description="Helical" evidence="1">
    <location>
        <begin position="210"/>
        <end position="234"/>
    </location>
</feature>
<feature type="transmembrane region" description="Helical" evidence="1">
    <location>
        <begin position="140"/>
        <end position="164"/>
    </location>
</feature>
<feature type="transmembrane region" description="Helical" evidence="1">
    <location>
        <begin position="42"/>
        <end position="68"/>
    </location>
</feature>
<dbReference type="eggNOG" id="COG3300">
    <property type="taxonomic scope" value="Bacteria"/>
</dbReference>
<dbReference type="GeneID" id="61135554"/>
<feature type="region of interest" description="Disordered" evidence="2">
    <location>
        <begin position="244"/>
        <end position="267"/>
    </location>
</feature>
<protein>
    <submittedName>
        <fullName evidence="4">Putative membrane protein</fullName>
    </submittedName>
</protein>
<feature type="transmembrane region" description="Helical" evidence="1">
    <location>
        <begin position="113"/>
        <end position="134"/>
    </location>
</feature>